<protein>
    <submittedName>
        <fullName evidence="2">Uncharacterized protein</fullName>
    </submittedName>
</protein>
<evidence type="ECO:0000313" key="3">
    <source>
        <dbReference type="Proteomes" id="UP000596049"/>
    </source>
</evidence>
<evidence type="ECO:0000256" key="1">
    <source>
        <dbReference type="SAM" id="Phobius"/>
    </source>
</evidence>
<sequence>MDELQNLISDKLQVLIPDYLQNLLPFDVIILLISTLIKFLIYGVIFIVLLFTLGFIIDFLKKDKYVFKGYLRTLANTIGGGEEFVCNYWVWQRNKKKYYGSNFKKKYGVLPYSRRARNKKYTRSIIPFRKELYVVVR</sequence>
<gene>
    <name evidence="2" type="ORF">FJQ98_19785</name>
</gene>
<reference evidence="2 3" key="1">
    <citation type="submission" date="2020-01" db="EMBL/GenBank/DDBJ databases">
        <authorList>
            <person name="Liu G."/>
            <person name="Liu B."/>
        </authorList>
    </citation>
    <scope>NUCLEOTIDE SEQUENCE [LARGE SCALE GENOMIC DNA]</scope>
    <source>
        <strain evidence="2 3">FJAT-51161</strain>
    </source>
</reference>
<evidence type="ECO:0000313" key="2">
    <source>
        <dbReference type="EMBL" id="QQP11424.1"/>
    </source>
</evidence>
<accession>A0ABX7ANL1</accession>
<keyword evidence="1" id="KW-0472">Membrane</keyword>
<organism evidence="2 3">
    <name type="scientific">Lysinibacillus agricola</name>
    <dbReference type="NCBI Taxonomy" id="2590012"/>
    <lineage>
        <taxon>Bacteria</taxon>
        <taxon>Bacillati</taxon>
        <taxon>Bacillota</taxon>
        <taxon>Bacilli</taxon>
        <taxon>Bacillales</taxon>
        <taxon>Bacillaceae</taxon>
        <taxon>Lysinibacillus</taxon>
    </lineage>
</organism>
<keyword evidence="1" id="KW-1133">Transmembrane helix</keyword>
<dbReference type="EMBL" id="CP067341">
    <property type="protein sequence ID" value="QQP11424.1"/>
    <property type="molecule type" value="Genomic_DNA"/>
</dbReference>
<name>A0ABX7ANL1_9BACI</name>
<keyword evidence="1" id="KW-0812">Transmembrane</keyword>
<dbReference type="RefSeq" id="WP_053596238.1">
    <property type="nucleotide sequence ID" value="NZ_CP067341.1"/>
</dbReference>
<dbReference type="Proteomes" id="UP000596049">
    <property type="component" value="Chromosome"/>
</dbReference>
<feature type="transmembrane region" description="Helical" evidence="1">
    <location>
        <begin position="28"/>
        <end position="57"/>
    </location>
</feature>
<keyword evidence="3" id="KW-1185">Reference proteome</keyword>
<proteinExistence type="predicted"/>